<dbReference type="Proteomes" id="UP000011713">
    <property type="component" value="Unassembled WGS sequence"/>
</dbReference>
<organism evidence="1 2">
    <name type="scientific">Hyaloperonospora arabidopsidis (strain Emoy2)</name>
    <name type="common">Downy mildew agent</name>
    <name type="synonym">Peronospora arabidopsidis</name>
    <dbReference type="NCBI Taxonomy" id="559515"/>
    <lineage>
        <taxon>Eukaryota</taxon>
        <taxon>Sar</taxon>
        <taxon>Stramenopiles</taxon>
        <taxon>Oomycota</taxon>
        <taxon>Peronosporomycetes</taxon>
        <taxon>Peronosporales</taxon>
        <taxon>Peronosporaceae</taxon>
        <taxon>Hyaloperonospora</taxon>
    </lineage>
</organism>
<protein>
    <submittedName>
        <fullName evidence="1">Uncharacterized protein</fullName>
    </submittedName>
</protein>
<dbReference type="EnsemblProtists" id="HpaT806938">
    <property type="protein sequence ID" value="HpaP806938"/>
    <property type="gene ID" value="HpaG806938"/>
</dbReference>
<dbReference type="InParanoid" id="M4BKK5"/>
<dbReference type="AlphaFoldDB" id="M4BKK5"/>
<sequence length="106" mass="11904">MDTFAAKIIQAAIMYYFHIDKVNNTAEYWGIIHGLLRAEAEHITPLYVIPFLATRDTISTSMKHSHSLANYLLSVIARPKGEAISDCAQGEYQMNLQNLLSVCVCK</sequence>
<keyword evidence="2" id="KW-1185">Reference proteome</keyword>
<reference evidence="1" key="2">
    <citation type="submission" date="2015-06" db="UniProtKB">
        <authorList>
            <consortium name="EnsemblProtists"/>
        </authorList>
    </citation>
    <scope>IDENTIFICATION</scope>
    <source>
        <strain evidence="1">Emoy2</strain>
    </source>
</reference>
<accession>M4BKK5</accession>
<dbReference type="HOGENOM" id="CLU_2228366_0_0_1"/>
<dbReference type="VEuPathDB" id="FungiDB:HpaG806938"/>
<name>M4BKK5_HYAAE</name>
<evidence type="ECO:0000313" key="1">
    <source>
        <dbReference type="EnsemblProtists" id="HpaP806938"/>
    </source>
</evidence>
<dbReference type="EMBL" id="JH598357">
    <property type="status" value="NOT_ANNOTATED_CDS"/>
    <property type="molecule type" value="Genomic_DNA"/>
</dbReference>
<proteinExistence type="predicted"/>
<reference evidence="2" key="1">
    <citation type="journal article" date="2010" name="Science">
        <title>Signatures of adaptation to obligate biotrophy in the Hyaloperonospora arabidopsidis genome.</title>
        <authorList>
            <person name="Baxter L."/>
            <person name="Tripathy S."/>
            <person name="Ishaque N."/>
            <person name="Boot N."/>
            <person name="Cabral A."/>
            <person name="Kemen E."/>
            <person name="Thines M."/>
            <person name="Ah-Fong A."/>
            <person name="Anderson R."/>
            <person name="Badejoko W."/>
            <person name="Bittner-Eddy P."/>
            <person name="Boore J.L."/>
            <person name="Chibucos M.C."/>
            <person name="Coates M."/>
            <person name="Dehal P."/>
            <person name="Delehaunty K."/>
            <person name="Dong S."/>
            <person name="Downton P."/>
            <person name="Dumas B."/>
            <person name="Fabro G."/>
            <person name="Fronick C."/>
            <person name="Fuerstenberg S.I."/>
            <person name="Fulton L."/>
            <person name="Gaulin E."/>
            <person name="Govers F."/>
            <person name="Hughes L."/>
            <person name="Humphray S."/>
            <person name="Jiang R.H."/>
            <person name="Judelson H."/>
            <person name="Kamoun S."/>
            <person name="Kyung K."/>
            <person name="Meijer H."/>
            <person name="Minx P."/>
            <person name="Morris P."/>
            <person name="Nelson J."/>
            <person name="Phuntumart V."/>
            <person name="Qutob D."/>
            <person name="Rehmany A."/>
            <person name="Rougon-Cardoso A."/>
            <person name="Ryden P."/>
            <person name="Torto-Alalibo T."/>
            <person name="Studholme D."/>
            <person name="Wang Y."/>
            <person name="Win J."/>
            <person name="Wood J."/>
            <person name="Clifton S.W."/>
            <person name="Rogers J."/>
            <person name="Van den Ackerveken G."/>
            <person name="Jones J.D."/>
            <person name="McDowell J.M."/>
            <person name="Beynon J."/>
            <person name="Tyler B.M."/>
        </authorList>
    </citation>
    <scope>NUCLEOTIDE SEQUENCE [LARGE SCALE GENOMIC DNA]</scope>
    <source>
        <strain evidence="2">Emoy2</strain>
    </source>
</reference>
<evidence type="ECO:0000313" key="2">
    <source>
        <dbReference type="Proteomes" id="UP000011713"/>
    </source>
</evidence>